<evidence type="ECO:0000256" key="2">
    <source>
        <dbReference type="ARBA" id="ARBA00023015"/>
    </source>
</evidence>
<evidence type="ECO:0000313" key="7">
    <source>
        <dbReference type="Proteomes" id="UP000282837"/>
    </source>
</evidence>
<dbReference type="FunFam" id="1.10.10.10:FF:000001">
    <property type="entry name" value="LysR family transcriptional regulator"/>
    <property type="match status" value="1"/>
</dbReference>
<dbReference type="InterPro" id="IPR058163">
    <property type="entry name" value="LysR-type_TF_proteobact-type"/>
</dbReference>
<keyword evidence="7" id="KW-1185">Reference proteome</keyword>
<dbReference type="PANTHER" id="PTHR30537:SF5">
    <property type="entry name" value="HTH-TYPE TRANSCRIPTIONAL ACTIVATOR TTDR-RELATED"/>
    <property type="match status" value="1"/>
</dbReference>
<dbReference type="InterPro" id="IPR005119">
    <property type="entry name" value="LysR_subst-bd"/>
</dbReference>
<dbReference type="PANTHER" id="PTHR30537">
    <property type="entry name" value="HTH-TYPE TRANSCRIPTIONAL REGULATOR"/>
    <property type="match status" value="1"/>
</dbReference>
<comment type="caution">
    <text evidence="6">The sequence shown here is derived from an EMBL/GenBank/DDBJ whole genome shotgun (WGS) entry which is preliminary data.</text>
</comment>
<accession>A0A437N645</accession>
<comment type="similarity">
    <text evidence="1">Belongs to the LysR transcriptional regulatory family.</text>
</comment>
<dbReference type="AlphaFoldDB" id="A0A437N645"/>
<dbReference type="Gene3D" id="3.40.190.290">
    <property type="match status" value="1"/>
</dbReference>
<evidence type="ECO:0000256" key="3">
    <source>
        <dbReference type="ARBA" id="ARBA00023125"/>
    </source>
</evidence>
<dbReference type="InterPro" id="IPR036388">
    <property type="entry name" value="WH-like_DNA-bd_sf"/>
</dbReference>
<feature type="domain" description="HTH lysR-type" evidence="5">
    <location>
        <begin position="6"/>
        <end position="63"/>
    </location>
</feature>
<sequence length="309" mass="34080">MPHRLPDLEAWAIFAKVAECGSFSRAGEELGLAKTTVSKAITRLEARMRTSLFHRTTRKLSLTESGRQSLMRATRIMADGAAIEADILEEAASPRGLVRLATINAIGIEMIAPILPTFLKAYPDIEVDMVLTENQVDVVAEGFDMAIQVGHAGDSASLRIFRIFSLRRPLVAAPALIERLGAPHSPLDLPRYPAVLPSHIPNSGEWQFARGEEDPVSVHMTARYRANHAEALIPALLEGVGIGLMAEYFIASHLREGRLVELLPEWSAPPGPLNLVTPPGRARPARVRVLLEFLRNHFTSRDWSRVTRD</sequence>
<evidence type="ECO:0000259" key="5">
    <source>
        <dbReference type="PROSITE" id="PS50931"/>
    </source>
</evidence>
<dbReference type="GO" id="GO:0003700">
    <property type="term" value="F:DNA-binding transcription factor activity"/>
    <property type="evidence" value="ECO:0007669"/>
    <property type="project" value="InterPro"/>
</dbReference>
<dbReference type="RefSeq" id="WP_127708461.1">
    <property type="nucleotide sequence ID" value="NZ_SACO01000005.1"/>
</dbReference>
<dbReference type="EMBL" id="SACO01000005">
    <property type="protein sequence ID" value="RVU05392.1"/>
    <property type="molecule type" value="Genomic_DNA"/>
</dbReference>
<dbReference type="Proteomes" id="UP000282837">
    <property type="component" value="Unassembled WGS sequence"/>
</dbReference>
<keyword evidence="4" id="KW-0804">Transcription</keyword>
<dbReference type="SUPFAM" id="SSF46785">
    <property type="entry name" value="Winged helix' DNA-binding domain"/>
    <property type="match status" value="1"/>
</dbReference>
<evidence type="ECO:0000313" key="6">
    <source>
        <dbReference type="EMBL" id="RVU05392.1"/>
    </source>
</evidence>
<gene>
    <name evidence="6" type="ORF">EOE18_08795</name>
</gene>
<name>A0A437N645_9SPHN</name>
<dbReference type="GO" id="GO:0006351">
    <property type="term" value="P:DNA-templated transcription"/>
    <property type="evidence" value="ECO:0007669"/>
    <property type="project" value="TreeGrafter"/>
</dbReference>
<keyword evidence="3" id="KW-0238">DNA-binding</keyword>
<organism evidence="6 7">
    <name type="scientific">Novosphingobium umbonatum</name>
    <dbReference type="NCBI Taxonomy" id="1908524"/>
    <lineage>
        <taxon>Bacteria</taxon>
        <taxon>Pseudomonadati</taxon>
        <taxon>Pseudomonadota</taxon>
        <taxon>Alphaproteobacteria</taxon>
        <taxon>Sphingomonadales</taxon>
        <taxon>Sphingomonadaceae</taxon>
        <taxon>Novosphingobium</taxon>
    </lineage>
</organism>
<proteinExistence type="inferred from homology"/>
<protein>
    <submittedName>
        <fullName evidence="6">LysR family transcriptional regulator</fullName>
    </submittedName>
</protein>
<dbReference type="InterPro" id="IPR036390">
    <property type="entry name" value="WH_DNA-bd_sf"/>
</dbReference>
<dbReference type="PROSITE" id="PS50931">
    <property type="entry name" value="HTH_LYSR"/>
    <property type="match status" value="1"/>
</dbReference>
<reference evidence="6 7" key="1">
    <citation type="submission" date="2019-01" db="EMBL/GenBank/DDBJ databases">
        <authorList>
            <person name="Chen W.-M."/>
        </authorList>
    </citation>
    <scope>NUCLEOTIDE SEQUENCE [LARGE SCALE GENOMIC DNA]</scope>
    <source>
        <strain evidence="6 7">FSY-9</strain>
    </source>
</reference>
<dbReference type="Pfam" id="PF00126">
    <property type="entry name" value="HTH_1"/>
    <property type="match status" value="1"/>
</dbReference>
<dbReference type="SUPFAM" id="SSF53850">
    <property type="entry name" value="Periplasmic binding protein-like II"/>
    <property type="match status" value="1"/>
</dbReference>
<dbReference type="Pfam" id="PF03466">
    <property type="entry name" value="LysR_substrate"/>
    <property type="match status" value="1"/>
</dbReference>
<dbReference type="OrthoDB" id="9812435at2"/>
<dbReference type="InterPro" id="IPR000847">
    <property type="entry name" value="LysR_HTH_N"/>
</dbReference>
<evidence type="ECO:0000256" key="1">
    <source>
        <dbReference type="ARBA" id="ARBA00009437"/>
    </source>
</evidence>
<dbReference type="GO" id="GO:0043565">
    <property type="term" value="F:sequence-specific DNA binding"/>
    <property type="evidence" value="ECO:0007669"/>
    <property type="project" value="TreeGrafter"/>
</dbReference>
<dbReference type="Gene3D" id="1.10.10.10">
    <property type="entry name" value="Winged helix-like DNA-binding domain superfamily/Winged helix DNA-binding domain"/>
    <property type="match status" value="1"/>
</dbReference>
<evidence type="ECO:0000256" key="4">
    <source>
        <dbReference type="ARBA" id="ARBA00023163"/>
    </source>
</evidence>
<keyword evidence="2" id="KW-0805">Transcription regulation</keyword>
<dbReference type="CDD" id="cd08422">
    <property type="entry name" value="PBP2_CrgA_like"/>
    <property type="match status" value="1"/>
</dbReference>